<comment type="caution">
    <text evidence="1">The sequence shown here is derived from an EMBL/GenBank/DDBJ whole genome shotgun (WGS) entry which is preliminary data.</text>
</comment>
<name>A0ABN7LSV4_9BACT</name>
<dbReference type="Gene3D" id="1.20.120.160">
    <property type="entry name" value="HPT domain"/>
    <property type="match status" value="1"/>
</dbReference>
<evidence type="ECO:0000313" key="1">
    <source>
        <dbReference type="EMBL" id="CAE6767716.1"/>
    </source>
</evidence>
<evidence type="ECO:0008006" key="3">
    <source>
        <dbReference type="Google" id="ProtNLM"/>
    </source>
</evidence>
<reference evidence="1 2" key="1">
    <citation type="submission" date="2021-02" db="EMBL/GenBank/DDBJ databases">
        <authorList>
            <person name="Han P."/>
        </authorList>
    </citation>
    <scope>NUCLEOTIDE SEQUENCE [LARGE SCALE GENOMIC DNA]</scope>
    <source>
        <strain evidence="1">Candidatus Nitrospira sp. ZN2</strain>
    </source>
</reference>
<dbReference type="SUPFAM" id="SSF47226">
    <property type="entry name" value="Histidine-containing phosphotransfer domain, HPT domain"/>
    <property type="match status" value="1"/>
</dbReference>
<proteinExistence type="predicted"/>
<dbReference type="RefSeq" id="WP_213042997.1">
    <property type="nucleotide sequence ID" value="NZ_CAJNBJ010000017.1"/>
</dbReference>
<dbReference type="EMBL" id="CAJNBJ010000017">
    <property type="protein sequence ID" value="CAE6767716.1"/>
    <property type="molecule type" value="Genomic_DNA"/>
</dbReference>
<protein>
    <recommendedName>
        <fullName evidence="3">HPt domain-containing protein</fullName>
    </recommendedName>
</protein>
<accession>A0ABN7LSV4</accession>
<keyword evidence="2" id="KW-1185">Reference proteome</keyword>
<gene>
    <name evidence="1" type="ORF">NSPZN2_40125</name>
</gene>
<evidence type="ECO:0000313" key="2">
    <source>
        <dbReference type="Proteomes" id="UP000675880"/>
    </source>
</evidence>
<sequence length="313" mass="34707">MDSEQTQDDFQKELIELFGQEAQEWLVQIHSALTELEGQPDFERHAQLVDAIVRGITSLGGSAATINLPEVERATFALLPFIETIKDRTTVTQQDFVTVREQFWLVVACVKGATGITLEIEPPAEASPVQEPSIDFLTLLNALRALQDQQPATASVSRSLIPLVLQRFEHEARQGGALIEATTFQQILHELHGTDAHCLDSLMQELPNIARHVSRLRLEGAGVAEPEQLLGSSLERIEHLQSVAKQTNATILVTFLTGLHNFLSLLVQRRIPVGEHRLQSVEGRILAMACMVKEWIATGQTELEVIRRLVPAA</sequence>
<dbReference type="InterPro" id="IPR036641">
    <property type="entry name" value="HPT_dom_sf"/>
</dbReference>
<dbReference type="Proteomes" id="UP000675880">
    <property type="component" value="Unassembled WGS sequence"/>
</dbReference>
<organism evidence="1 2">
    <name type="scientific">Nitrospira defluvii</name>
    <dbReference type="NCBI Taxonomy" id="330214"/>
    <lineage>
        <taxon>Bacteria</taxon>
        <taxon>Pseudomonadati</taxon>
        <taxon>Nitrospirota</taxon>
        <taxon>Nitrospiria</taxon>
        <taxon>Nitrospirales</taxon>
        <taxon>Nitrospiraceae</taxon>
        <taxon>Nitrospira</taxon>
    </lineage>
</organism>